<dbReference type="GO" id="GO:0005524">
    <property type="term" value="F:ATP binding"/>
    <property type="evidence" value="ECO:0007669"/>
    <property type="project" value="UniProtKB-KW"/>
</dbReference>
<evidence type="ECO:0000256" key="9">
    <source>
        <dbReference type="SAM" id="MobiDB-lite"/>
    </source>
</evidence>
<dbReference type="OrthoDB" id="6500128at2759"/>
<keyword evidence="7 10" id="KW-0472">Membrane</keyword>
<dbReference type="InterPro" id="IPR011527">
    <property type="entry name" value="ABC1_TM_dom"/>
</dbReference>
<feature type="compositionally biased region" description="Polar residues" evidence="9">
    <location>
        <begin position="938"/>
        <end position="983"/>
    </location>
</feature>
<dbReference type="PROSITE" id="PS00211">
    <property type="entry name" value="ABC_TRANSPORTER_1"/>
    <property type="match status" value="1"/>
</dbReference>
<dbReference type="Gene3D" id="1.20.1560.10">
    <property type="entry name" value="ABC transporter type 1, transmembrane domain"/>
    <property type="match status" value="1"/>
</dbReference>
<feature type="region of interest" description="Disordered" evidence="9">
    <location>
        <begin position="871"/>
        <end position="919"/>
    </location>
</feature>
<evidence type="ECO:0000256" key="1">
    <source>
        <dbReference type="ARBA" id="ARBA00004141"/>
    </source>
</evidence>
<feature type="region of interest" description="Disordered" evidence="9">
    <location>
        <begin position="1169"/>
        <end position="1239"/>
    </location>
</feature>
<proteinExistence type="inferred from homology"/>
<feature type="compositionally biased region" description="Basic and acidic residues" evidence="9">
    <location>
        <begin position="903"/>
        <end position="915"/>
    </location>
</feature>
<feature type="compositionally biased region" description="Basic residues" evidence="9">
    <location>
        <begin position="984"/>
        <end position="996"/>
    </location>
</feature>
<sequence>MQSTFAYAHDAGRSAKLFELFHYAFPIALFLAFAGSMAFAVCSLHTLRPPTRQIFKPALAWLSVGVIGTYVVEAVTLLVHSLLEKGWWAAEDQIIYSLSSILVWGVITGILVDMATPTWYVFQIVWTLAMVFETLLLGNTYSKSKDNTFTTYDNIELAGKLCRLALIAASFVVLWKGPYLANEKSGAQSEPTETQGLLSGTTNENQTTAYGAISVEAEASETTEARDPDELDYEREEREAKARMEKRLAKDGNWWTYAKSFMVFWPMIWPHKQTGLQIRMVIVALCLLADRALNVLVPQQLGRVTDALTQSRDVASPLIQVSIYVIYRWAASGSGISALQEYLWLPVEQHSYRTITTRSYNHVMSLSHEFHSNKSTSDLYVSVSQGRSVTGFIDTILFRIAPMFVDLCVAFIYFYYLFGSYMALTVSTVSVVYMWTTTKYGTKANSIRKDYNTASRKEVVYMWDSLENWQTVKYFNRVDYEQKRYGTAVEDCVKAQQSYYLGLTLVGIMQSMVFTIGLLVASFIAVHQVTTGQKKVGTFVTLLSYWTQLSYPLHFFADFFRKVQGDMVDAERLLELFQTKASVVNRPDANDLVVTKGEVNFDKVNFAYDERKPTIKDFTLNVPGGSTVALVGQSGGGKSTCLKLLFRFYDVQSGSISIDGQDIRDITLDSLREHVSVVPQDPQLFDQTIMENIRYAKLDATDEEIHSVCKAAAVHEKIMSFPDGYHSKVGSRGVKLSGGELQRIAIARALLKNSKIVLLDEATSMVDVSTERLIQSAFKELAKGRTLFVVAHRLSTIMNADKIVVIDNGQVTEAGTHKELFEKKGKYYELWQQNSKNTVNEKGEPVKQERSDLLIDMDDEDVKKTMRELRADNEARKAASIGRPKSANSLSGFSLPPPSASESHSRSESPSRLKPDAAPFIPRSYSVSSFYTSTDYSGISRNGSTLNLTNASVPVSRTSSGVPLTSQKAADTTTGATDSNGSSMHKRRRRRRSRKNRGPEMIHGVVQTASLPSAPVKPAPSTVSAPPVVAVAPKPVVSLPVMSAQPPPMPATSIMPAPSATPSASTSSVTTASAMVASLAPPTPSVAPAVPKPQAIVKLASNIAPPSSLPPKPPVSVRMQPARPLSSGKKSDENKPHVPKVMGNSHTTTHSNGVERLGSGVKSVAMVKSLSGDGEKNNTHIRNNNSNMKRRSRGTLTNKTNSMLTPAASGLTTPASASGTTTPANGLVGHSKDSTVKKN</sequence>
<keyword evidence="14" id="KW-1185">Reference proteome</keyword>
<feature type="compositionally biased region" description="Polar residues" evidence="9">
    <location>
        <begin position="185"/>
        <end position="203"/>
    </location>
</feature>
<feature type="transmembrane region" description="Helical" evidence="10">
    <location>
        <begin position="119"/>
        <end position="137"/>
    </location>
</feature>
<dbReference type="PANTHER" id="PTHR24221:SF651">
    <property type="entry name" value="HEAVY METAL TOLERANCE PROTEIN"/>
    <property type="match status" value="1"/>
</dbReference>
<comment type="subcellular location">
    <subcellularLocation>
        <location evidence="1">Membrane</location>
        <topology evidence="1">Multi-pass membrane protein</topology>
    </subcellularLocation>
</comment>
<dbReference type="PROSITE" id="PS50893">
    <property type="entry name" value="ABC_TRANSPORTER_2"/>
    <property type="match status" value="1"/>
</dbReference>
<evidence type="ECO:0000256" key="4">
    <source>
        <dbReference type="ARBA" id="ARBA00022741"/>
    </source>
</evidence>
<feature type="transmembrane region" description="Helical" evidence="10">
    <location>
        <begin position="499"/>
        <end position="526"/>
    </location>
</feature>
<evidence type="ECO:0000256" key="2">
    <source>
        <dbReference type="ARBA" id="ARBA00022448"/>
    </source>
</evidence>
<evidence type="ECO:0000256" key="7">
    <source>
        <dbReference type="ARBA" id="ARBA00023136"/>
    </source>
</evidence>
<feature type="transmembrane region" description="Helical" evidence="10">
    <location>
        <begin position="20"/>
        <end position="47"/>
    </location>
</feature>
<evidence type="ECO:0000313" key="14">
    <source>
        <dbReference type="Proteomes" id="UP000275078"/>
    </source>
</evidence>
<feature type="transmembrane region" description="Helical" evidence="10">
    <location>
        <begin position="94"/>
        <end position="112"/>
    </location>
</feature>
<dbReference type="FunFam" id="3.40.50.300:FF:000287">
    <property type="entry name" value="Multidrug ABC transporter ATP-binding protein"/>
    <property type="match status" value="1"/>
</dbReference>
<evidence type="ECO:0000259" key="11">
    <source>
        <dbReference type="PROSITE" id="PS50893"/>
    </source>
</evidence>
<dbReference type="PANTHER" id="PTHR24221">
    <property type="entry name" value="ATP-BINDING CASSETTE SUB-FAMILY B"/>
    <property type="match status" value="1"/>
</dbReference>
<dbReference type="InterPro" id="IPR027417">
    <property type="entry name" value="P-loop_NTPase"/>
</dbReference>
<dbReference type="AlphaFoldDB" id="A0A3N4IAF3"/>
<dbReference type="GO" id="GO:0005774">
    <property type="term" value="C:vacuolar membrane"/>
    <property type="evidence" value="ECO:0007669"/>
    <property type="project" value="TreeGrafter"/>
</dbReference>
<dbReference type="CDD" id="cd18583">
    <property type="entry name" value="ABC_6TM_HMT1"/>
    <property type="match status" value="1"/>
</dbReference>
<evidence type="ECO:0000256" key="8">
    <source>
        <dbReference type="ARBA" id="ARBA00024363"/>
    </source>
</evidence>
<evidence type="ECO:0000256" key="10">
    <source>
        <dbReference type="SAM" id="Phobius"/>
    </source>
</evidence>
<dbReference type="STRING" id="1160509.A0A3N4IAF3"/>
<reference evidence="13 14" key="1">
    <citation type="journal article" date="2018" name="Nat. Ecol. Evol.">
        <title>Pezizomycetes genomes reveal the molecular basis of ectomycorrhizal truffle lifestyle.</title>
        <authorList>
            <person name="Murat C."/>
            <person name="Payen T."/>
            <person name="Noel B."/>
            <person name="Kuo A."/>
            <person name="Morin E."/>
            <person name="Chen J."/>
            <person name="Kohler A."/>
            <person name="Krizsan K."/>
            <person name="Balestrini R."/>
            <person name="Da Silva C."/>
            <person name="Montanini B."/>
            <person name="Hainaut M."/>
            <person name="Levati E."/>
            <person name="Barry K.W."/>
            <person name="Belfiori B."/>
            <person name="Cichocki N."/>
            <person name="Clum A."/>
            <person name="Dockter R.B."/>
            <person name="Fauchery L."/>
            <person name="Guy J."/>
            <person name="Iotti M."/>
            <person name="Le Tacon F."/>
            <person name="Lindquist E.A."/>
            <person name="Lipzen A."/>
            <person name="Malagnac F."/>
            <person name="Mello A."/>
            <person name="Molinier V."/>
            <person name="Miyauchi S."/>
            <person name="Poulain J."/>
            <person name="Riccioni C."/>
            <person name="Rubini A."/>
            <person name="Sitrit Y."/>
            <person name="Splivallo R."/>
            <person name="Traeger S."/>
            <person name="Wang M."/>
            <person name="Zifcakova L."/>
            <person name="Wipf D."/>
            <person name="Zambonelli A."/>
            <person name="Paolocci F."/>
            <person name="Nowrousian M."/>
            <person name="Ottonello S."/>
            <person name="Baldrian P."/>
            <person name="Spatafora J.W."/>
            <person name="Henrissat B."/>
            <person name="Nagy L.G."/>
            <person name="Aury J.M."/>
            <person name="Wincker P."/>
            <person name="Grigoriev I.V."/>
            <person name="Bonfante P."/>
            <person name="Martin F.M."/>
        </authorList>
    </citation>
    <scope>NUCLEOTIDE SEQUENCE [LARGE SCALE GENOMIC DNA]</scope>
    <source>
        <strain evidence="13 14">RN42</strain>
    </source>
</reference>
<dbReference type="SUPFAM" id="SSF90123">
    <property type="entry name" value="ABC transporter transmembrane region"/>
    <property type="match status" value="1"/>
</dbReference>
<feature type="transmembrane region" description="Helical" evidence="10">
    <location>
        <begin position="421"/>
        <end position="438"/>
    </location>
</feature>
<dbReference type="InterPro" id="IPR039421">
    <property type="entry name" value="Type_1_exporter"/>
</dbReference>
<dbReference type="SUPFAM" id="SSF52540">
    <property type="entry name" value="P-loop containing nucleoside triphosphate hydrolases"/>
    <property type="match status" value="1"/>
</dbReference>
<feature type="region of interest" description="Disordered" evidence="9">
    <location>
        <begin position="938"/>
        <end position="1001"/>
    </location>
</feature>
<organism evidence="13 14">
    <name type="scientific">Ascobolus immersus RN42</name>
    <dbReference type="NCBI Taxonomy" id="1160509"/>
    <lineage>
        <taxon>Eukaryota</taxon>
        <taxon>Fungi</taxon>
        <taxon>Dikarya</taxon>
        <taxon>Ascomycota</taxon>
        <taxon>Pezizomycotina</taxon>
        <taxon>Pezizomycetes</taxon>
        <taxon>Pezizales</taxon>
        <taxon>Ascobolaceae</taxon>
        <taxon>Ascobolus</taxon>
    </lineage>
</organism>
<feature type="compositionally biased region" description="Basic and acidic residues" evidence="9">
    <location>
        <begin position="839"/>
        <end position="853"/>
    </location>
</feature>
<dbReference type="InterPro" id="IPR017871">
    <property type="entry name" value="ABC_transporter-like_CS"/>
</dbReference>
<feature type="compositionally biased region" description="Polar residues" evidence="9">
    <location>
        <begin position="1194"/>
        <end position="1203"/>
    </location>
</feature>
<evidence type="ECO:0008006" key="15">
    <source>
        <dbReference type="Google" id="ProtNLM"/>
    </source>
</evidence>
<protein>
    <recommendedName>
        <fullName evidence="15">P-loop containing nucleoside triphosphate hydrolase protein</fullName>
    </recommendedName>
</protein>
<dbReference type="EMBL" id="ML119667">
    <property type="protein sequence ID" value="RPA83062.1"/>
    <property type="molecule type" value="Genomic_DNA"/>
</dbReference>
<dbReference type="SMART" id="SM00382">
    <property type="entry name" value="AAA"/>
    <property type="match status" value="1"/>
</dbReference>
<feature type="region of interest" description="Disordered" evidence="9">
    <location>
        <begin position="218"/>
        <end position="238"/>
    </location>
</feature>
<evidence type="ECO:0000256" key="6">
    <source>
        <dbReference type="ARBA" id="ARBA00022989"/>
    </source>
</evidence>
<evidence type="ECO:0000256" key="5">
    <source>
        <dbReference type="ARBA" id="ARBA00022840"/>
    </source>
</evidence>
<feature type="transmembrane region" description="Helical" evidence="10">
    <location>
        <begin position="59"/>
        <end position="82"/>
    </location>
</feature>
<dbReference type="PROSITE" id="PS50929">
    <property type="entry name" value="ABC_TM1F"/>
    <property type="match status" value="1"/>
</dbReference>
<feature type="compositionally biased region" description="Low complexity" evidence="9">
    <location>
        <begin position="1204"/>
        <end position="1224"/>
    </location>
</feature>
<gene>
    <name evidence="13" type="ORF">BJ508DRAFT_324936</name>
</gene>
<keyword evidence="4" id="KW-0547">Nucleotide-binding</keyword>
<keyword evidence="2" id="KW-0813">Transport</keyword>
<evidence type="ECO:0000313" key="13">
    <source>
        <dbReference type="EMBL" id="RPA83062.1"/>
    </source>
</evidence>
<feature type="region of interest" description="Disordered" evidence="9">
    <location>
        <begin position="1103"/>
        <end position="1155"/>
    </location>
</feature>
<dbReference type="GO" id="GO:0140359">
    <property type="term" value="F:ABC-type transporter activity"/>
    <property type="evidence" value="ECO:0007669"/>
    <property type="project" value="InterPro"/>
</dbReference>
<feature type="compositionally biased region" description="Basic and acidic residues" evidence="9">
    <location>
        <begin position="1230"/>
        <end position="1239"/>
    </location>
</feature>
<dbReference type="GO" id="GO:0016887">
    <property type="term" value="F:ATP hydrolysis activity"/>
    <property type="evidence" value="ECO:0007669"/>
    <property type="project" value="InterPro"/>
</dbReference>
<comment type="similarity">
    <text evidence="8">Belongs to the ABC transporter superfamily. ABCB family. Heavy Metal importer (TC 3.A.1.210) subfamily.</text>
</comment>
<dbReference type="Pfam" id="PF00005">
    <property type="entry name" value="ABC_tran"/>
    <property type="match status" value="1"/>
</dbReference>
<feature type="region of interest" description="Disordered" evidence="9">
    <location>
        <begin position="838"/>
        <end position="859"/>
    </location>
</feature>
<feature type="domain" description="ABC transmembrane type-1" evidence="12">
    <location>
        <begin position="281"/>
        <end position="565"/>
    </location>
</feature>
<feature type="domain" description="ABC transporter" evidence="11">
    <location>
        <begin position="599"/>
        <end position="833"/>
    </location>
</feature>
<keyword evidence="6 10" id="KW-1133">Transmembrane helix</keyword>
<dbReference type="Proteomes" id="UP000275078">
    <property type="component" value="Unassembled WGS sequence"/>
</dbReference>
<accession>A0A3N4IAF3</accession>
<dbReference type="InterPro" id="IPR036640">
    <property type="entry name" value="ABC1_TM_sf"/>
</dbReference>
<keyword evidence="5" id="KW-0067">ATP-binding</keyword>
<keyword evidence="3 10" id="KW-0812">Transmembrane</keyword>
<dbReference type="Gene3D" id="3.40.50.300">
    <property type="entry name" value="P-loop containing nucleotide triphosphate hydrolases"/>
    <property type="match status" value="1"/>
</dbReference>
<feature type="region of interest" description="Disordered" evidence="9">
    <location>
        <begin position="183"/>
        <end position="203"/>
    </location>
</feature>
<name>A0A3N4IAF3_ASCIM</name>
<evidence type="ECO:0000259" key="12">
    <source>
        <dbReference type="PROSITE" id="PS50929"/>
    </source>
</evidence>
<dbReference type="InterPro" id="IPR003439">
    <property type="entry name" value="ABC_transporter-like_ATP-bd"/>
</dbReference>
<evidence type="ECO:0000256" key="3">
    <source>
        <dbReference type="ARBA" id="ARBA00022692"/>
    </source>
</evidence>
<dbReference type="Pfam" id="PF00664">
    <property type="entry name" value="ABC_membrane"/>
    <property type="match status" value="1"/>
</dbReference>
<dbReference type="InterPro" id="IPR003593">
    <property type="entry name" value="AAA+_ATPase"/>
</dbReference>